<dbReference type="EMBL" id="QBMP01000326">
    <property type="protein sequence ID" value="PZO46103.1"/>
    <property type="molecule type" value="Genomic_DNA"/>
</dbReference>
<proteinExistence type="predicted"/>
<organism evidence="1 2">
    <name type="scientific">Phormidesmis priestleyi</name>
    <dbReference type="NCBI Taxonomy" id="268141"/>
    <lineage>
        <taxon>Bacteria</taxon>
        <taxon>Bacillati</taxon>
        <taxon>Cyanobacteriota</taxon>
        <taxon>Cyanophyceae</taxon>
        <taxon>Leptolyngbyales</taxon>
        <taxon>Leptolyngbyaceae</taxon>
        <taxon>Phormidesmis</taxon>
    </lineage>
</organism>
<name>A0A2W4WLT1_9CYAN</name>
<comment type="caution">
    <text evidence="1">The sequence shown here is derived from an EMBL/GenBank/DDBJ whole genome shotgun (WGS) entry which is preliminary data.</text>
</comment>
<reference evidence="2" key="1">
    <citation type="submission" date="2018-04" db="EMBL/GenBank/DDBJ databases">
        <authorList>
            <person name="Cornet L."/>
        </authorList>
    </citation>
    <scope>NUCLEOTIDE SEQUENCE [LARGE SCALE GENOMIC DNA]</scope>
</reference>
<sequence>MDSELGRLSEEQWQLAHHKALSFRDRLVKQAVNKATGNTVFYPELFRIAAELIEKDADAFCDRAQAMFDEIDAYGQEPTLDDDWLAEVTGEKDSFYFSTDSLVTQMPSLSGKKRGKKPNQLGEADVIKAVEEAIVSIEETISVAHQEDPTRWILRIHSALESEHGCATFGKLMKKTSLSPGALFLGLLLGHDHWHLTQNSFYGQVVVTLVSA</sequence>
<gene>
    <name evidence="1" type="ORF">DCF15_20775</name>
</gene>
<accession>A0A2W4WLT1</accession>
<dbReference type="Proteomes" id="UP000249794">
    <property type="component" value="Unassembled WGS sequence"/>
</dbReference>
<protein>
    <submittedName>
        <fullName evidence="1">Uncharacterized protein</fullName>
    </submittedName>
</protein>
<reference evidence="1 2" key="2">
    <citation type="submission" date="2018-06" db="EMBL/GenBank/DDBJ databases">
        <title>Metagenomic assembly of (sub)arctic Cyanobacteria and their associated microbiome from non-axenic cultures.</title>
        <authorList>
            <person name="Baurain D."/>
        </authorList>
    </citation>
    <scope>NUCLEOTIDE SEQUENCE [LARGE SCALE GENOMIC DNA]</scope>
    <source>
        <strain evidence="1">ULC027bin1</strain>
    </source>
</reference>
<evidence type="ECO:0000313" key="2">
    <source>
        <dbReference type="Proteomes" id="UP000249794"/>
    </source>
</evidence>
<dbReference type="AlphaFoldDB" id="A0A2W4WLT1"/>
<evidence type="ECO:0000313" key="1">
    <source>
        <dbReference type="EMBL" id="PZO46103.1"/>
    </source>
</evidence>